<feature type="transmembrane region" description="Helical" evidence="10">
    <location>
        <begin position="64"/>
        <end position="85"/>
    </location>
</feature>
<protein>
    <recommendedName>
        <fullName evidence="3 9">Flagellar biosynthetic protein FliR</fullName>
    </recommendedName>
</protein>
<evidence type="ECO:0000256" key="4">
    <source>
        <dbReference type="ARBA" id="ARBA00022475"/>
    </source>
</evidence>
<keyword evidence="5 10" id="KW-0812">Transmembrane</keyword>
<organism evidence="11 12">
    <name type="scientific">Zymobacter palmae</name>
    <dbReference type="NCBI Taxonomy" id="33074"/>
    <lineage>
        <taxon>Bacteria</taxon>
        <taxon>Pseudomonadati</taxon>
        <taxon>Pseudomonadota</taxon>
        <taxon>Gammaproteobacteria</taxon>
        <taxon>Oceanospirillales</taxon>
        <taxon>Halomonadaceae</taxon>
        <taxon>Zymobacter group</taxon>
        <taxon>Zymobacter</taxon>
    </lineage>
</organism>
<dbReference type="RefSeq" id="WP_027705516.1">
    <property type="nucleotide sequence ID" value="NZ_AP018933.1"/>
</dbReference>
<evidence type="ECO:0000256" key="8">
    <source>
        <dbReference type="ARBA" id="ARBA00023143"/>
    </source>
</evidence>
<keyword evidence="6 10" id="KW-1133">Transmembrane helix</keyword>
<keyword evidence="7 10" id="KW-0472">Membrane</keyword>
<keyword evidence="11" id="KW-0966">Cell projection</keyword>
<dbReference type="KEGG" id="zpl:ZBT109_1599"/>
<keyword evidence="8 10" id="KW-0975">Bacterial flagellum</keyword>
<dbReference type="PRINTS" id="PR00953">
    <property type="entry name" value="TYPE3IMRPROT"/>
</dbReference>
<feature type="transmembrane region" description="Helical" evidence="10">
    <location>
        <begin position="128"/>
        <end position="151"/>
    </location>
</feature>
<dbReference type="GO" id="GO:0006605">
    <property type="term" value="P:protein targeting"/>
    <property type="evidence" value="ECO:0007669"/>
    <property type="project" value="UniProtKB-UniRule"/>
</dbReference>
<dbReference type="EMBL" id="AP018933">
    <property type="protein sequence ID" value="BBG30356.1"/>
    <property type="molecule type" value="Genomic_DNA"/>
</dbReference>
<keyword evidence="11" id="KW-0969">Cilium</keyword>
<evidence type="ECO:0000256" key="2">
    <source>
        <dbReference type="ARBA" id="ARBA00009772"/>
    </source>
</evidence>
<sequence length="260" mass="28192">MIEVTEAQLYGWIIMYVWPFFRLVAMFSVAPLFGERSVPVKFKVGLAAILAILIAPVLPPAPTVGPTSFAGLLIIVQQVLIGLALGFVMKMVFLAIQTAGEMIGLQMGLSFASFFSPDVGSSNVLSRFLNVTAILMFLSFNVHLMVLEMLVESFQWIPIGSPLMSNGGWWQLATFGGFLFSAGLTLALPIMTALLMINLAMAVLNRVAPQFSIYSVGFAITLLSGLVLMTAMHAGFGPLFARFFETGLHTMRDVSILMAP</sequence>
<feature type="transmembrane region" description="Helical" evidence="10">
    <location>
        <begin position="211"/>
        <end position="232"/>
    </location>
</feature>
<accession>A0A348HFF4</accession>
<dbReference type="InterPro" id="IPR002010">
    <property type="entry name" value="T3SS_IM_R"/>
</dbReference>
<feature type="transmembrane region" description="Helical" evidence="10">
    <location>
        <begin position="40"/>
        <end position="58"/>
    </location>
</feature>
<dbReference type="NCBIfam" id="TIGR01400">
    <property type="entry name" value="fliR"/>
    <property type="match status" value="1"/>
</dbReference>
<evidence type="ECO:0000256" key="7">
    <source>
        <dbReference type="ARBA" id="ARBA00023136"/>
    </source>
</evidence>
<evidence type="ECO:0000256" key="9">
    <source>
        <dbReference type="NCBIfam" id="TIGR01400"/>
    </source>
</evidence>
<evidence type="ECO:0000256" key="1">
    <source>
        <dbReference type="ARBA" id="ARBA00002578"/>
    </source>
</evidence>
<comment type="subcellular location">
    <subcellularLocation>
        <location evidence="10">Cell membrane</location>
        <topology evidence="10">Multi-pass membrane protein</topology>
    </subcellularLocation>
    <subcellularLocation>
        <location evidence="10">Bacterial flagellum basal body</location>
    </subcellularLocation>
</comment>
<dbReference type="STRING" id="1123510.GCA_000620025_02502"/>
<evidence type="ECO:0000256" key="6">
    <source>
        <dbReference type="ARBA" id="ARBA00022989"/>
    </source>
</evidence>
<keyword evidence="4 10" id="KW-1003">Cell membrane</keyword>
<dbReference type="AlphaFoldDB" id="A0A348HFF4"/>
<evidence type="ECO:0000256" key="5">
    <source>
        <dbReference type="ARBA" id="ARBA00022692"/>
    </source>
</evidence>
<dbReference type="PANTHER" id="PTHR30065">
    <property type="entry name" value="FLAGELLAR BIOSYNTHETIC PROTEIN FLIR"/>
    <property type="match status" value="1"/>
</dbReference>
<evidence type="ECO:0000256" key="10">
    <source>
        <dbReference type="RuleBase" id="RU362071"/>
    </source>
</evidence>
<dbReference type="PANTHER" id="PTHR30065:SF8">
    <property type="entry name" value="FLAGELLAR BIOSYNTHETIC PROTEIN FLIR"/>
    <property type="match status" value="1"/>
</dbReference>
<dbReference type="GO" id="GO:0009425">
    <property type="term" value="C:bacterial-type flagellum basal body"/>
    <property type="evidence" value="ECO:0007669"/>
    <property type="project" value="UniProtKB-SubCell"/>
</dbReference>
<evidence type="ECO:0000313" key="12">
    <source>
        <dbReference type="Proteomes" id="UP000267342"/>
    </source>
</evidence>
<evidence type="ECO:0000313" key="11">
    <source>
        <dbReference type="EMBL" id="BBG30356.1"/>
    </source>
</evidence>
<name>A0A348HFF4_9GAMM</name>
<feature type="transmembrane region" description="Helical" evidence="10">
    <location>
        <begin position="12"/>
        <end position="33"/>
    </location>
</feature>
<feature type="transmembrane region" description="Helical" evidence="10">
    <location>
        <begin position="172"/>
        <end position="199"/>
    </location>
</feature>
<dbReference type="Proteomes" id="UP000267342">
    <property type="component" value="Chromosome"/>
</dbReference>
<dbReference type="InterPro" id="IPR006303">
    <property type="entry name" value="FliR"/>
</dbReference>
<dbReference type="OrthoDB" id="9797790at2"/>
<dbReference type="Pfam" id="PF01311">
    <property type="entry name" value="Bac_export_1"/>
    <property type="match status" value="1"/>
</dbReference>
<reference evidence="11 12" key="1">
    <citation type="submission" date="2018-09" db="EMBL/GenBank/DDBJ databases">
        <title>Zymobacter palmae IAM14233 (=T109) whole genome analysis.</title>
        <authorList>
            <person name="Yanase H."/>
        </authorList>
    </citation>
    <scope>NUCLEOTIDE SEQUENCE [LARGE SCALE GENOMIC DNA]</scope>
    <source>
        <strain evidence="11 12">IAM14233</strain>
    </source>
</reference>
<comment type="similarity">
    <text evidence="2 10">Belongs to the FliR/MopE/SpaR family.</text>
</comment>
<keyword evidence="11" id="KW-0282">Flagellum</keyword>
<evidence type="ECO:0000256" key="3">
    <source>
        <dbReference type="ARBA" id="ARBA00021717"/>
    </source>
</evidence>
<gene>
    <name evidence="11" type="ORF">ZBT109_1599</name>
</gene>
<dbReference type="GO" id="GO:0005886">
    <property type="term" value="C:plasma membrane"/>
    <property type="evidence" value="ECO:0007669"/>
    <property type="project" value="UniProtKB-SubCell"/>
</dbReference>
<comment type="function">
    <text evidence="1 10">Role in flagellar biosynthesis.</text>
</comment>
<proteinExistence type="inferred from homology"/>
<dbReference type="GO" id="GO:0044780">
    <property type="term" value="P:bacterial-type flagellum assembly"/>
    <property type="evidence" value="ECO:0007669"/>
    <property type="project" value="UniProtKB-UniRule"/>
</dbReference>
<keyword evidence="12" id="KW-1185">Reference proteome</keyword>